<dbReference type="Gene3D" id="3.10.180.10">
    <property type="entry name" value="2,3-Dihydroxybiphenyl 1,2-Dioxygenase, domain 1"/>
    <property type="match status" value="1"/>
</dbReference>
<name>A0A1G5G4I7_9BACL</name>
<dbReference type="InterPro" id="IPR037523">
    <property type="entry name" value="VOC_core"/>
</dbReference>
<keyword evidence="4" id="KW-1185">Reference proteome</keyword>
<dbReference type="Proteomes" id="UP000198538">
    <property type="component" value="Unassembled WGS sequence"/>
</dbReference>
<dbReference type="PROSITE" id="PS51819">
    <property type="entry name" value="VOC"/>
    <property type="match status" value="1"/>
</dbReference>
<keyword evidence="3" id="KW-0560">Oxidoreductase</keyword>
<evidence type="ECO:0000259" key="2">
    <source>
        <dbReference type="PROSITE" id="PS51819"/>
    </source>
</evidence>
<dbReference type="RefSeq" id="WP_090918096.1">
    <property type="nucleotide sequence ID" value="NZ_FMVM01000005.1"/>
</dbReference>
<dbReference type="InterPro" id="IPR018146">
    <property type="entry name" value="Glyoxalase_1_CS"/>
</dbReference>
<dbReference type="GO" id="GO:0046872">
    <property type="term" value="F:metal ion binding"/>
    <property type="evidence" value="ECO:0007669"/>
    <property type="project" value="UniProtKB-KW"/>
</dbReference>
<dbReference type="Pfam" id="PF00903">
    <property type="entry name" value="Glyoxalase"/>
    <property type="match status" value="1"/>
</dbReference>
<protein>
    <submittedName>
        <fullName evidence="3">Catechol 2,3-dioxygenase</fullName>
    </submittedName>
</protein>
<accession>A0A1G5G4I7</accession>
<gene>
    <name evidence="3" type="ORF">SAMN05720606_10594</name>
</gene>
<feature type="domain" description="VOC" evidence="2">
    <location>
        <begin position="6"/>
        <end position="124"/>
    </location>
</feature>
<evidence type="ECO:0000313" key="3">
    <source>
        <dbReference type="EMBL" id="SCY46291.1"/>
    </source>
</evidence>
<dbReference type="InterPro" id="IPR004360">
    <property type="entry name" value="Glyas_Fos-R_dOase_dom"/>
</dbReference>
<reference evidence="4" key="1">
    <citation type="submission" date="2016-10" db="EMBL/GenBank/DDBJ databases">
        <authorList>
            <person name="Varghese N."/>
            <person name="Submissions S."/>
        </authorList>
    </citation>
    <scope>NUCLEOTIDE SEQUENCE [LARGE SCALE GENOMIC DNA]</scope>
    <source>
        <strain evidence="4">BL9</strain>
    </source>
</reference>
<dbReference type="AlphaFoldDB" id="A0A1G5G4I7"/>
<dbReference type="GO" id="GO:0004462">
    <property type="term" value="F:lactoylglutathione lyase activity"/>
    <property type="evidence" value="ECO:0007669"/>
    <property type="project" value="InterPro"/>
</dbReference>
<dbReference type="EMBL" id="FMVM01000005">
    <property type="protein sequence ID" value="SCY46291.1"/>
    <property type="molecule type" value="Genomic_DNA"/>
</dbReference>
<keyword evidence="1" id="KW-0479">Metal-binding</keyword>
<dbReference type="InterPro" id="IPR029068">
    <property type="entry name" value="Glyas_Bleomycin-R_OHBP_Dase"/>
</dbReference>
<evidence type="ECO:0000256" key="1">
    <source>
        <dbReference type="ARBA" id="ARBA00022723"/>
    </source>
</evidence>
<organism evidence="3 4">
    <name type="scientific">Paenibacillus polysaccharolyticus</name>
    <dbReference type="NCBI Taxonomy" id="582692"/>
    <lineage>
        <taxon>Bacteria</taxon>
        <taxon>Bacillati</taxon>
        <taxon>Bacillota</taxon>
        <taxon>Bacilli</taxon>
        <taxon>Bacillales</taxon>
        <taxon>Paenibacillaceae</taxon>
        <taxon>Paenibacillus</taxon>
    </lineage>
</organism>
<evidence type="ECO:0000313" key="4">
    <source>
        <dbReference type="Proteomes" id="UP000198538"/>
    </source>
</evidence>
<sequence length="127" mass="14341">MIRYAHIHHVSLAVRNLETAKKFYSGLLGMQEIERPPFRSTGAWYAIGSQQLHLLQHPEGHTLREAGIDTTDGHFALWVVSYSETIAWLEEQGIEYEARPDSVAGFAQVFILDPDRNIIEFGAPYGS</sequence>
<dbReference type="PANTHER" id="PTHR21366">
    <property type="entry name" value="GLYOXALASE FAMILY PROTEIN"/>
    <property type="match status" value="1"/>
</dbReference>
<dbReference type="GO" id="GO:0051213">
    <property type="term" value="F:dioxygenase activity"/>
    <property type="evidence" value="ECO:0007669"/>
    <property type="project" value="UniProtKB-KW"/>
</dbReference>
<dbReference type="STRING" id="582692.SAMN05720606_10594"/>
<dbReference type="PROSITE" id="PS00934">
    <property type="entry name" value="GLYOXALASE_I_1"/>
    <property type="match status" value="1"/>
</dbReference>
<dbReference type="InterPro" id="IPR050383">
    <property type="entry name" value="GlyoxalaseI/FosfomycinResist"/>
</dbReference>
<keyword evidence="3" id="KW-0223">Dioxygenase</keyword>
<proteinExistence type="predicted"/>
<dbReference type="SUPFAM" id="SSF54593">
    <property type="entry name" value="Glyoxalase/Bleomycin resistance protein/Dihydroxybiphenyl dioxygenase"/>
    <property type="match status" value="1"/>
</dbReference>